<dbReference type="Pfam" id="PF04765">
    <property type="entry name" value="TOD1_MUCI70"/>
    <property type="match status" value="1"/>
</dbReference>
<protein>
    <recommendedName>
        <fullName evidence="1">TOD1/MUCI70 glycosyltransferase-like domain-containing protein</fullName>
    </recommendedName>
</protein>
<dbReference type="InterPro" id="IPR006852">
    <property type="entry name" value="TOD1_MUCI70"/>
</dbReference>
<sequence length="107" mass="12009">MFATQYGLMENYSLLWILIKFLRGALHYMTLVAPNADFAISRHYSPFDVSVEAEANKAAGKYDNSLIDTQVDFYKKEGLTPYSEAKLPVTSDVPEGCVLIKPVVQRS</sequence>
<organism evidence="2 3">
    <name type="scientific">Hibiscus sabdariffa</name>
    <name type="common">roselle</name>
    <dbReference type="NCBI Taxonomy" id="183260"/>
    <lineage>
        <taxon>Eukaryota</taxon>
        <taxon>Viridiplantae</taxon>
        <taxon>Streptophyta</taxon>
        <taxon>Embryophyta</taxon>
        <taxon>Tracheophyta</taxon>
        <taxon>Spermatophyta</taxon>
        <taxon>Magnoliopsida</taxon>
        <taxon>eudicotyledons</taxon>
        <taxon>Gunneridae</taxon>
        <taxon>Pentapetalae</taxon>
        <taxon>rosids</taxon>
        <taxon>malvids</taxon>
        <taxon>Malvales</taxon>
        <taxon>Malvaceae</taxon>
        <taxon>Malvoideae</taxon>
        <taxon>Hibiscus</taxon>
    </lineage>
</organism>
<feature type="domain" description="TOD1/MUCI70 glycosyltransferase-like" evidence="1">
    <location>
        <begin position="30"/>
        <end position="102"/>
    </location>
</feature>
<evidence type="ECO:0000259" key="1">
    <source>
        <dbReference type="Pfam" id="PF04765"/>
    </source>
</evidence>
<evidence type="ECO:0000313" key="2">
    <source>
        <dbReference type="EMBL" id="KAK9004927.1"/>
    </source>
</evidence>
<accession>A0ABR2QWV6</accession>
<gene>
    <name evidence="2" type="ORF">V6N11_042377</name>
</gene>
<dbReference type="PANTHER" id="PTHR12956:SF61">
    <property type="entry name" value="TRNA (MET) CYTIDINE ACETYLTRANSFERASE-RELATED"/>
    <property type="match status" value="1"/>
</dbReference>
<name>A0ABR2QWV6_9ROSI</name>
<dbReference type="EMBL" id="JBBPBN010000030">
    <property type="protein sequence ID" value="KAK9004927.1"/>
    <property type="molecule type" value="Genomic_DNA"/>
</dbReference>
<reference evidence="2 3" key="1">
    <citation type="journal article" date="2024" name="G3 (Bethesda)">
        <title>Genome assembly of Hibiscus sabdariffa L. provides insights into metabolisms of medicinal natural products.</title>
        <authorList>
            <person name="Kim T."/>
        </authorList>
    </citation>
    <scope>NUCLEOTIDE SEQUENCE [LARGE SCALE GENOMIC DNA]</scope>
    <source>
        <strain evidence="2">TK-2024</strain>
        <tissue evidence="2">Old leaves</tissue>
    </source>
</reference>
<dbReference type="PANTHER" id="PTHR12956">
    <property type="entry name" value="ALKALINE CERAMIDASE-RELATED"/>
    <property type="match status" value="1"/>
</dbReference>
<dbReference type="Proteomes" id="UP001396334">
    <property type="component" value="Unassembled WGS sequence"/>
</dbReference>
<keyword evidence="3" id="KW-1185">Reference proteome</keyword>
<dbReference type="InterPro" id="IPR048354">
    <property type="entry name" value="TOD1_MUCI70_glycTrfase_dom"/>
</dbReference>
<comment type="caution">
    <text evidence="2">The sequence shown here is derived from an EMBL/GenBank/DDBJ whole genome shotgun (WGS) entry which is preliminary data.</text>
</comment>
<proteinExistence type="predicted"/>
<evidence type="ECO:0000313" key="3">
    <source>
        <dbReference type="Proteomes" id="UP001396334"/>
    </source>
</evidence>